<evidence type="ECO:0000313" key="2">
    <source>
        <dbReference type="EMBL" id="KAJ1367162.1"/>
    </source>
</evidence>
<name>A0AAD5WEG7_PARTN</name>
<evidence type="ECO:0000256" key="1">
    <source>
        <dbReference type="SAM" id="MobiDB-lite"/>
    </source>
</evidence>
<feature type="compositionally biased region" description="Basic residues" evidence="1">
    <location>
        <begin position="49"/>
        <end position="59"/>
    </location>
</feature>
<feature type="compositionally biased region" description="Acidic residues" evidence="1">
    <location>
        <begin position="29"/>
        <end position="46"/>
    </location>
</feature>
<protein>
    <submittedName>
        <fullName evidence="2">Uncharacterized protein</fullName>
    </submittedName>
</protein>
<keyword evidence="3" id="KW-1185">Reference proteome</keyword>
<dbReference type="AlphaFoldDB" id="A0AAD5WEG7"/>
<proteinExistence type="predicted"/>
<evidence type="ECO:0000313" key="3">
    <source>
        <dbReference type="Proteomes" id="UP001196413"/>
    </source>
</evidence>
<organism evidence="2 3">
    <name type="scientific">Parelaphostrongylus tenuis</name>
    <name type="common">Meningeal worm</name>
    <dbReference type="NCBI Taxonomy" id="148309"/>
    <lineage>
        <taxon>Eukaryota</taxon>
        <taxon>Metazoa</taxon>
        <taxon>Ecdysozoa</taxon>
        <taxon>Nematoda</taxon>
        <taxon>Chromadorea</taxon>
        <taxon>Rhabditida</taxon>
        <taxon>Rhabditina</taxon>
        <taxon>Rhabditomorpha</taxon>
        <taxon>Strongyloidea</taxon>
        <taxon>Metastrongylidae</taxon>
        <taxon>Parelaphostrongylus</taxon>
    </lineage>
</organism>
<comment type="caution">
    <text evidence="2">The sequence shown here is derived from an EMBL/GenBank/DDBJ whole genome shotgun (WGS) entry which is preliminary data.</text>
</comment>
<dbReference type="Proteomes" id="UP001196413">
    <property type="component" value="Unassembled WGS sequence"/>
</dbReference>
<dbReference type="EMBL" id="JAHQIW010005789">
    <property type="protein sequence ID" value="KAJ1367162.1"/>
    <property type="molecule type" value="Genomic_DNA"/>
</dbReference>
<reference evidence="2" key="1">
    <citation type="submission" date="2021-06" db="EMBL/GenBank/DDBJ databases">
        <title>Parelaphostrongylus tenuis whole genome reference sequence.</title>
        <authorList>
            <person name="Garwood T.J."/>
            <person name="Larsen P.A."/>
            <person name="Fountain-Jones N.M."/>
            <person name="Garbe J.R."/>
            <person name="Macchietto M.G."/>
            <person name="Kania S.A."/>
            <person name="Gerhold R.W."/>
            <person name="Richards J.E."/>
            <person name="Wolf T.M."/>
        </authorList>
    </citation>
    <scope>NUCLEOTIDE SEQUENCE</scope>
    <source>
        <strain evidence="2">MNPRO001-30</strain>
        <tissue evidence="2">Meninges</tissue>
    </source>
</reference>
<feature type="region of interest" description="Disordered" evidence="1">
    <location>
        <begin position="24"/>
        <end position="59"/>
    </location>
</feature>
<accession>A0AAD5WEG7</accession>
<sequence length="59" mass="6767">MGKVSTILLDIGFDWQEVETKSLKTFPVDESDDDEEQRDSEDEEENVGGRRKSFRKTSG</sequence>
<gene>
    <name evidence="2" type="ORF">KIN20_028018</name>
</gene>